<comment type="subcellular location">
    <subcellularLocation>
        <location evidence="1">Membrane</location>
        <topology evidence="1">Multi-pass membrane protein</topology>
    </subcellularLocation>
</comment>
<organism evidence="9 10">
    <name type="scientific">Blastochloris viridis</name>
    <name type="common">Rhodopseudomonas viridis</name>
    <dbReference type="NCBI Taxonomy" id="1079"/>
    <lineage>
        <taxon>Bacteria</taxon>
        <taxon>Pseudomonadati</taxon>
        <taxon>Pseudomonadota</taxon>
        <taxon>Alphaproteobacteria</taxon>
        <taxon>Hyphomicrobiales</taxon>
        <taxon>Blastochloridaceae</taxon>
        <taxon>Blastochloris</taxon>
    </lineage>
</organism>
<evidence type="ECO:0000256" key="5">
    <source>
        <dbReference type="ARBA" id="ARBA00023136"/>
    </source>
</evidence>
<evidence type="ECO:0000259" key="7">
    <source>
        <dbReference type="Pfam" id="PF00892"/>
    </source>
</evidence>
<feature type="transmembrane region" description="Helical" evidence="6">
    <location>
        <begin position="185"/>
        <end position="209"/>
    </location>
</feature>
<reference evidence="10" key="3">
    <citation type="journal article" date="2016" name="Genome Announc.">
        <title>Revised genome sequence of the purple photosynthetic bacterium Blastochloris viridis.</title>
        <authorList>
            <person name="Liu L.N."/>
            <person name="Faulkner M."/>
            <person name="Liu X."/>
            <person name="Huang F."/>
            <person name="Darby A.C."/>
            <person name="Hall N."/>
        </authorList>
    </citation>
    <scope>NUCLEOTIDE SEQUENCE [LARGE SCALE GENOMIC DNA]</scope>
    <source>
        <strain evidence="10">ATCC 19567 / DSM 133 / F</strain>
    </source>
</reference>
<dbReference type="PANTHER" id="PTHR32322:SF2">
    <property type="entry name" value="EAMA DOMAIN-CONTAINING PROTEIN"/>
    <property type="match status" value="1"/>
</dbReference>
<comment type="similarity">
    <text evidence="2">Belongs to the EamA transporter family.</text>
</comment>
<feature type="transmembrane region" description="Helical" evidence="6">
    <location>
        <begin position="120"/>
        <end position="138"/>
    </location>
</feature>
<dbReference type="KEGG" id="bvr:BVIR_2792"/>
<evidence type="ECO:0000313" key="10">
    <source>
        <dbReference type="Proteomes" id="UP000065734"/>
    </source>
</evidence>
<dbReference type="GO" id="GO:0016020">
    <property type="term" value="C:membrane"/>
    <property type="evidence" value="ECO:0007669"/>
    <property type="project" value="UniProtKB-SubCell"/>
</dbReference>
<proteinExistence type="inferred from homology"/>
<sequence>MSPAVIACALLTVLLWGPAPVGTKFAVEGMSPLAAAVLRTVLAGGPALILALALRIPPPEGWANRLVLAISAVSGFILYPLLFSFGMARTSGVHGAMILALLPMVTGAIAGIVDRRPPALRWWLGCAIAAAGEALLIGSRSDLSAGGGDLFGDLLVLCGGVFAAAGYVAGAKLKERGYPAQGTTYWALVIASLILVPLLPGVVSGVAWAAMPRSAWIGLLYLVVGVSVVGYICWYWALGRGGIQRVSVFQFLQPASGVAAAVLLLGDSFDLTTLAAIVIVMSGVWTATRTRPS</sequence>
<dbReference type="InterPro" id="IPR050638">
    <property type="entry name" value="AA-Vitamin_Transporters"/>
</dbReference>
<evidence type="ECO:0000256" key="3">
    <source>
        <dbReference type="ARBA" id="ARBA00022692"/>
    </source>
</evidence>
<evidence type="ECO:0000313" key="8">
    <source>
        <dbReference type="EMBL" id="BAR99489.1"/>
    </source>
</evidence>
<dbReference type="OrthoDB" id="4167046at2"/>
<protein>
    <submittedName>
        <fullName evidence="9">O-acetylserine/cysteine export protein</fullName>
    </submittedName>
    <submittedName>
        <fullName evidence="8">Permease of the drug/metabolite transporter superfamily</fullName>
    </submittedName>
</protein>
<feature type="transmembrane region" description="Helical" evidence="6">
    <location>
        <begin position="93"/>
        <end position="113"/>
    </location>
</feature>
<feature type="transmembrane region" description="Helical" evidence="6">
    <location>
        <begin position="66"/>
        <end position="87"/>
    </location>
</feature>
<evidence type="ECO:0000256" key="2">
    <source>
        <dbReference type="ARBA" id="ARBA00007362"/>
    </source>
</evidence>
<feature type="domain" description="EamA" evidence="7">
    <location>
        <begin position="6"/>
        <end position="136"/>
    </location>
</feature>
<feature type="transmembrane region" description="Helical" evidence="6">
    <location>
        <begin position="215"/>
        <end position="236"/>
    </location>
</feature>
<dbReference type="Pfam" id="PF00892">
    <property type="entry name" value="EamA"/>
    <property type="match status" value="2"/>
</dbReference>
<dbReference type="EMBL" id="AP014854">
    <property type="protein sequence ID" value="BAR99489.1"/>
    <property type="molecule type" value="Genomic_DNA"/>
</dbReference>
<keyword evidence="5 6" id="KW-0472">Membrane</keyword>
<feature type="domain" description="EamA" evidence="7">
    <location>
        <begin position="151"/>
        <end position="286"/>
    </location>
</feature>
<accession>A0A0H5BEI7</accession>
<evidence type="ECO:0000313" key="9">
    <source>
        <dbReference type="EMBL" id="CUU43219.1"/>
    </source>
</evidence>
<name>A0A0H5BEI7_BLAVI</name>
<dbReference type="RefSeq" id="WP_055038141.1">
    <property type="nucleotide sequence ID" value="NZ_AP014854.2"/>
</dbReference>
<keyword evidence="4 6" id="KW-1133">Transmembrane helix</keyword>
<evidence type="ECO:0000256" key="4">
    <source>
        <dbReference type="ARBA" id="ARBA00022989"/>
    </source>
</evidence>
<dbReference type="STRING" id="1079.BVIR_2792"/>
<keyword evidence="3 6" id="KW-0812">Transmembrane</keyword>
<dbReference type="EMBL" id="LN907867">
    <property type="protein sequence ID" value="CUU43219.1"/>
    <property type="molecule type" value="Genomic_DNA"/>
</dbReference>
<dbReference type="AlphaFoldDB" id="A0A0H5BEI7"/>
<feature type="transmembrane region" description="Helical" evidence="6">
    <location>
        <begin position="150"/>
        <end position="173"/>
    </location>
</feature>
<dbReference type="InterPro" id="IPR037185">
    <property type="entry name" value="EmrE-like"/>
</dbReference>
<reference evidence="8" key="1">
    <citation type="journal article" date="2015" name="Genome Announc.">
        <title>Complete Genome Sequence of the Bacteriochlorophyll b-Producing Photosynthetic Bacterium Blastochloris viridis.</title>
        <authorList>
            <person name="Tsukatani Y."/>
            <person name="Hirose Y."/>
            <person name="Harada J."/>
            <person name="Misawa N."/>
            <person name="Mori K."/>
            <person name="Inoue K."/>
            <person name="Tamiaki H."/>
        </authorList>
    </citation>
    <scope>NUCLEOTIDE SEQUENCE [LARGE SCALE GENOMIC DNA]</scope>
    <source>
        <strain evidence="8">DSM 133</strain>
    </source>
</reference>
<evidence type="ECO:0000256" key="1">
    <source>
        <dbReference type="ARBA" id="ARBA00004141"/>
    </source>
</evidence>
<dbReference type="SUPFAM" id="SSF103481">
    <property type="entry name" value="Multidrug resistance efflux transporter EmrE"/>
    <property type="match status" value="2"/>
</dbReference>
<dbReference type="InterPro" id="IPR000620">
    <property type="entry name" value="EamA_dom"/>
</dbReference>
<gene>
    <name evidence="8" type="ORF">BV133_1896</name>
    <name evidence="9" type="ORF">BVIRIDIS_22360</name>
</gene>
<dbReference type="PANTHER" id="PTHR32322">
    <property type="entry name" value="INNER MEMBRANE TRANSPORTER"/>
    <property type="match status" value="1"/>
</dbReference>
<reference evidence="9" key="2">
    <citation type="submission" date="2015-11" db="EMBL/GenBank/DDBJ databases">
        <authorList>
            <person name="Zhang Y."/>
            <person name="Guo Z."/>
        </authorList>
    </citation>
    <scope>NUCLEOTIDE SEQUENCE</scope>
    <source>
        <strain evidence="9">1</strain>
    </source>
</reference>
<evidence type="ECO:0000256" key="6">
    <source>
        <dbReference type="SAM" id="Phobius"/>
    </source>
</evidence>
<keyword evidence="10" id="KW-1185">Reference proteome</keyword>
<feature type="transmembrane region" description="Helical" evidence="6">
    <location>
        <begin position="33"/>
        <end position="54"/>
    </location>
</feature>
<dbReference type="Proteomes" id="UP000065734">
    <property type="component" value="Chromosome I"/>
</dbReference>